<name>A0ABW6BNM8_9SPHI</name>
<evidence type="ECO:0000313" key="1">
    <source>
        <dbReference type="EMBL" id="MFD2969596.1"/>
    </source>
</evidence>
<reference evidence="2" key="1">
    <citation type="journal article" date="2019" name="Int. J. Syst. Evol. Microbiol.">
        <title>The Global Catalogue of Microorganisms (GCM) 10K type strain sequencing project: providing services to taxonomists for standard genome sequencing and annotation.</title>
        <authorList>
            <consortium name="The Broad Institute Genomics Platform"/>
            <consortium name="The Broad Institute Genome Sequencing Center for Infectious Disease"/>
            <person name="Wu L."/>
            <person name="Ma J."/>
        </authorList>
    </citation>
    <scope>NUCLEOTIDE SEQUENCE [LARGE SCALE GENOMIC DNA]</scope>
    <source>
        <strain evidence="2">KCTC 22814</strain>
    </source>
</reference>
<dbReference type="EMBL" id="JBHUPB010000014">
    <property type="protein sequence ID" value="MFD2969596.1"/>
    <property type="molecule type" value="Genomic_DNA"/>
</dbReference>
<sequence>MKLLINIQFVFMITLLMSSCSQDEQLMYQDDPSVYFYKRGGGLDSVDYSFALETTDVTTDTIGLTFRIMGLARDYDRPISLMLEEGSNAKEGYHYKVENLFIPAGEYEVDASLIFFRRAGLKDSTIVGKLKVVDNSELKAGYNDVVVGAAFDRLSYRFTLTDKLSKPSIWDARWLPLFGEYSNTKLLFLTGSTGYKTWNAFVSLPQDQNQMVQNARYALYEHERDQGPLLDENGNRVVLP</sequence>
<dbReference type="Pfam" id="PF16132">
    <property type="entry name" value="DUF4843"/>
    <property type="match status" value="1"/>
</dbReference>
<dbReference type="RefSeq" id="WP_320185429.1">
    <property type="nucleotide sequence ID" value="NZ_CP138332.1"/>
</dbReference>
<protein>
    <submittedName>
        <fullName evidence="1">DUF4843 domain-containing protein</fullName>
    </submittedName>
</protein>
<accession>A0ABW6BNM8</accession>
<proteinExistence type="predicted"/>
<organism evidence="1 2">
    <name type="scientific">Sphingobacterium bambusae</name>
    <dbReference type="NCBI Taxonomy" id="662858"/>
    <lineage>
        <taxon>Bacteria</taxon>
        <taxon>Pseudomonadati</taxon>
        <taxon>Bacteroidota</taxon>
        <taxon>Sphingobacteriia</taxon>
        <taxon>Sphingobacteriales</taxon>
        <taxon>Sphingobacteriaceae</taxon>
        <taxon>Sphingobacterium</taxon>
    </lineage>
</organism>
<dbReference type="InterPro" id="IPR032299">
    <property type="entry name" value="DUF4843"/>
</dbReference>
<evidence type="ECO:0000313" key="2">
    <source>
        <dbReference type="Proteomes" id="UP001597525"/>
    </source>
</evidence>
<comment type="caution">
    <text evidence="1">The sequence shown here is derived from an EMBL/GenBank/DDBJ whole genome shotgun (WGS) entry which is preliminary data.</text>
</comment>
<gene>
    <name evidence="1" type="ORF">ACFS7Y_19535</name>
</gene>
<dbReference type="Proteomes" id="UP001597525">
    <property type="component" value="Unassembled WGS sequence"/>
</dbReference>
<keyword evidence="2" id="KW-1185">Reference proteome</keyword>
<dbReference type="PROSITE" id="PS51257">
    <property type="entry name" value="PROKAR_LIPOPROTEIN"/>
    <property type="match status" value="1"/>
</dbReference>